<dbReference type="AlphaFoldDB" id="A0A939MGD6"/>
<keyword evidence="3" id="KW-1185">Reference proteome</keyword>
<comment type="caution">
    <text evidence="2">The sequence shown here is derived from an EMBL/GenBank/DDBJ whole genome shotgun (WGS) entry which is preliminary data.</text>
</comment>
<keyword evidence="1" id="KW-0812">Transmembrane</keyword>
<feature type="transmembrane region" description="Helical" evidence="1">
    <location>
        <begin position="59"/>
        <end position="79"/>
    </location>
</feature>
<protein>
    <recommendedName>
        <fullName evidence="4">DoxX family protein</fullName>
    </recommendedName>
</protein>
<sequence length="119" mass="12297">MAAVYVCTGVTHFVEPQRSGFAAIVPPMIPEPGLVVAASGLAEFALAAGLTVPRTRRLAAVLSALFLIAVFPANVIAAGGVDHPAAPTTPLLPRALLQLVFLGVSIAAVRAPRHRGRRD</sequence>
<feature type="transmembrane region" description="Helical" evidence="1">
    <location>
        <begin position="91"/>
        <end position="109"/>
    </location>
</feature>
<evidence type="ECO:0008006" key="4">
    <source>
        <dbReference type="Google" id="ProtNLM"/>
    </source>
</evidence>
<accession>A0A939MGD6</accession>
<dbReference type="Proteomes" id="UP000664382">
    <property type="component" value="Unassembled WGS sequence"/>
</dbReference>
<dbReference type="EMBL" id="JAGDYM010000001">
    <property type="protein sequence ID" value="MBO1900389.1"/>
    <property type="molecule type" value="Genomic_DNA"/>
</dbReference>
<keyword evidence="1" id="KW-0472">Membrane</keyword>
<organism evidence="2 3">
    <name type="scientific">Leucobacter weissii</name>
    <dbReference type="NCBI Taxonomy" id="1983706"/>
    <lineage>
        <taxon>Bacteria</taxon>
        <taxon>Bacillati</taxon>
        <taxon>Actinomycetota</taxon>
        <taxon>Actinomycetes</taxon>
        <taxon>Micrococcales</taxon>
        <taxon>Microbacteriaceae</taxon>
        <taxon>Leucobacter</taxon>
    </lineage>
</organism>
<evidence type="ECO:0000256" key="1">
    <source>
        <dbReference type="SAM" id="Phobius"/>
    </source>
</evidence>
<dbReference type="PANTHER" id="PTHR36974">
    <property type="entry name" value="MEMBRANE PROTEIN-RELATED"/>
    <property type="match status" value="1"/>
</dbReference>
<evidence type="ECO:0000313" key="3">
    <source>
        <dbReference type="Proteomes" id="UP000664382"/>
    </source>
</evidence>
<proteinExistence type="predicted"/>
<reference evidence="2" key="1">
    <citation type="submission" date="2021-03" db="EMBL/GenBank/DDBJ databases">
        <title>Leucobacter chromiisoli sp. nov., isolated from chromium-containing soil of chemical plant.</title>
        <authorList>
            <person name="Xu Z."/>
        </authorList>
    </citation>
    <scope>NUCLEOTIDE SEQUENCE</scope>
    <source>
        <strain evidence="2">S27</strain>
    </source>
</reference>
<dbReference type="PANTHER" id="PTHR36974:SF1">
    <property type="entry name" value="DOXX FAMILY MEMBRANE PROTEIN"/>
    <property type="match status" value="1"/>
</dbReference>
<keyword evidence="1" id="KW-1133">Transmembrane helix</keyword>
<evidence type="ECO:0000313" key="2">
    <source>
        <dbReference type="EMBL" id="MBO1900389.1"/>
    </source>
</evidence>
<name>A0A939MGD6_9MICO</name>
<gene>
    <name evidence="2" type="ORF">J4H92_00305</name>
</gene>